<name>A0A1X7C1W4_9BACT</name>
<feature type="transmembrane region" description="Helical" evidence="1">
    <location>
        <begin position="351"/>
        <end position="369"/>
    </location>
</feature>
<evidence type="ECO:0000313" key="2">
    <source>
        <dbReference type="EMBL" id="SME88051.1"/>
    </source>
</evidence>
<feature type="transmembrane region" description="Helical" evidence="1">
    <location>
        <begin position="85"/>
        <end position="109"/>
    </location>
</feature>
<keyword evidence="1" id="KW-0472">Membrane</keyword>
<dbReference type="OrthoDB" id="4005at2"/>
<dbReference type="InterPro" id="IPR038728">
    <property type="entry name" value="YkvI-like"/>
</dbReference>
<accession>A0A1X7C1W4</accession>
<dbReference type="EMBL" id="FWZU01000001">
    <property type="protein sequence ID" value="SME88051.1"/>
    <property type="molecule type" value="Genomic_DNA"/>
</dbReference>
<dbReference type="RefSeq" id="WP_085096780.1">
    <property type="nucleotide sequence ID" value="NZ_FWZU01000001.1"/>
</dbReference>
<sequence length="388" mass="42055">MKKVFPAYLAIAFVWFSAHFGGGFASGRQIVAFYLNHQWTSLFMPAVSMLIMAFTFYFSMLIAAKYEVYDYSSWSKKLYGGAAPIMAPVFELLFNTLLVLVTAVAFATGGATITKAFGTSYALNTVAIAAIIFTLTIFGADLVRKSATIVSLILIACIFLIYIPNIIHFYPDIIHNLAAIKSGEIVTGSPDTLLDSIWWAAKYGALQCCAIGAYIVHTKACPDKASIKKATIVGFLINTVIMYFTYFGILAFAGQGVLKEAVPALFVVMHGVGGTWMTGLITLCIVIGAVSTGVALVYGTTNRIVTFLGRRMTEDERTRKRGIHAVFSSAVLVVACWFVAQFGLIPLIGKGYGNIGWVSLLVLTVPVLFRGLGIWRFAEDVAETAPAK</sequence>
<feature type="transmembrane region" description="Helical" evidence="1">
    <location>
        <begin position="43"/>
        <end position="64"/>
    </location>
</feature>
<gene>
    <name evidence="2" type="ORF">SAMN06295933_0108</name>
</gene>
<feature type="transmembrane region" description="Helical" evidence="1">
    <location>
        <begin position="121"/>
        <end position="140"/>
    </location>
</feature>
<reference evidence="3" key="1">
    <citation type="submission" date="2017-04" db="EMBL/GenBank/DDBJ databases">
        <authorList>
            <person name="Varghese N."/>
            <person name="Submissions S."/>
        </authorList>
    </citation>
    <scope>NUCLEOTIDE SEQUENCE [LARGE SCALE GENOMIC DNA]</scope>
    <source>
        <strain evidence="3">K3S</strain>
    </source>
</reference>
<evidence type="ECO:0000256" key="1">
    <source>
        <dbReference type="SAM" id="Phobius"/>
    </source>
</evidence>
<keyword evidence="3" id="KW-1185">Reference proteome</keyword>
<dbReference type="PANTHER" id="PTHR37814">
    <property type="entry name" value="CONSERVED MEMBRANE PROTEIN"/>
    <property type="match status" value="1"/>
</dbReference>
<feature type="transmembrane region" description="Helical" evidence="1">
    <location>
        <begin position="230"/>
        <end position="254"/>
    </location>
</feature>
<feature type="transmembrane region" description="Helical" evidence="1">
    <location>
        <begin position="274"/>
        <end position="301"/>
    </location>
</feature>
<organism evidence="2 3">
    <name type="scientific">Desulfovibrio gilichinskyi</name>
    <dbReference type="NCBI Taxonomy" id="1519643"/>
    <lineage>
        <taxon>Bacteria</taxon>
        <taxon>Pseudomonadati</taxon>
        <taxon>Thermodesulfobacteriota</taxon>
        <taxon>Desulfovibrionia</taxon>
        <taxon>Desulfovibrionales</taxon>
        <taxon>Desulfovibrionaceae</taxon>
        <taxon>Desulfovibrio</taxon>
    </lineage>
</organism>
<evidence type="ECO:0000313" key="3">
    <source>
        <dbReference type="Proteomes" id="UP000192906"/>
    </source>
</evidence>
<dbReference type="Proteomes" id="UP000192906">
    <property type="component" value="Unassembled WGS sequence"/>
</dbReference>
<protein>
    <submittedName>
        <fullName evidence="2">Uncharacterized membrane protein YkvI</fullName>
    </submittedName>
</protein>
<feature type="transmembrane region" description="Helical" evidence="1">
    <location>
        <begin position="322"/>
        <end position="345"/>
    </location>
</feature>
<dbReference type="STRING" id="1519643.SAMN06295933_0108"/>
<keyword evidence="1" id="KW-0812">Transmembrane</keyword>
<feature type="transmembrane region" description="Helical" evidence="1">
    <location>
        <begin position="147"/>
        <end position="167"/>
    </location>
</feature>
<dbReference type="AlphaFoldDB" id="A0A1X7C1W4"/>
<proteinExistence type="predicted"/>
<feature type="transmembrane region" description="Helical" evidence="1">
    <location>
        <begin position="197"/>
        <end position="218"/>
    </location>
</feature>
<dbReference type="PANTHER" id="PTHR37814:SF1">
    <property type="entry name" value="MEMBRANE PROTEIN"/>
    <property type="match status" value="1"/>
</dbReference>
<keyword evidence="1" id="KW-1133">Transmembrane helix</keyword>